<dbReference type="EMBL" id="AY228468">
    <property type="protein sequence ID" value="AAO74130.1"/>
    <property type="molecule type" value="Genomic_DNA"/>
</dbReference>
<keyword evidence="1" id="KW-0934">Plastid</keyword>
<protein>
    <submittedName>
        <fullName evidence="1">ORF63e</fullName>
    </submittedName>
</protein>
<geneLocation type="chloroplast" evidence="1"/>
<name>Q85WT9_PINKO</name>
<reference evidence="1" key="1">
    <citation type="submission" date="2007-04" db="EMBL/GenBank/DDBJ databases">
        <authorList>
            <person name="Noh E.W."/>
            <person name="Lee J.S."/>
            <person name="Choi Y.I."/>
            <person name="Han M.S."/>
            <person name="Yi Y.S."/>
            <person name="Han S.U."/>
        </authorList>
    </citation>
    <scope>NUCLEOTIDE SEQUENCE</scope>
</reference>
<keyword evidence="1" id="KW-0150">Chloroplast</keyword>
<organism evidence="1">
    <name type="scientific">Pinus koraiensis</name>
    <name type="common">Korean pine</name>
    <dbReference type="NCBI Taxonomy" id="88728"/>
    <lineage>
        <taxon>Eukaryota</taxon>
        <taxon>Viridiplantae</taxon>
        <taxon>Streptophyta</taxon>
        <taxon>Embryophyta</taxon>
        <taxon>Tracheophyta</taxon>
        <taxon>Spermatophyta</taxon>
        <taxon>Pinopsida</taxon>
        <taxon>Pinidae</taxon>
        <taxon>Conifers I</taxon>
        <taxon>Pinales</taxon>
        <taxon>Pinaceae</taxon>
        <taxon>Pinus</taxon>
        <taxon>Pinus subgen. Strobus</taxon>
    </lineage>
</organism>
<evidence type="ECO:0000313" key="1">
    <source>
        <dbReference type="EMBL" id="AAO74130.1"/>
    </source>
</evidence>
<dbReference type="AlphaFoldDB" id="Q85WT9"/>
<proteinExistence type="predicted"/>
<accession>Q85WT9</accession>
<sequence length="63" mass="7498">MDFLPNFFLDLFLIHSTRIERVIIIFRISGYFHSSQKEKGMYIRLYPLPYHNFPSFSAHGSSN</sequence>